<organism evidence="3 4">
    <name type="scientific">Nitzschia inconspicua</name>
    <dbReference type="NCBI Taxonomy" id="303405"/>
    <lineage>
        <taxon>Eukaryota</taxon>
        <taxon>Sar</taxon>
        <taxon>Stramenopiles</taxon>
        <taxon>Ochrophyta</taxon>
        <taxon>Bacillariophyta</taxon>
        <taxon>Bacillariophyceae</taxon>
        <taxon>Bacillariophycidae</taxon>
        <taxon>Bacillariales</taxon>
        <taxon>Bacillariaceae</taxon>
        <taxon>Nitzschia</taxon>
    </lineage>
</organism>
<dbReference type="AlphaFoldDB" id="A0A9K3LU25"/>
<protein>
    <submittedName>
        <fullName evidence="3">Uncharacterized protein</fullName>
    </submittedName>
</protein>
<reference evidence="3" key="1">
    <citation type="journal article" date="2021" name="Sci. Rep.">
        <title>Diploid genomic architecture of Nitzschia inconspicua, an elite biomass production diatom.</title>
        <authorList>
            <person name="Oliver A."/>
            <person name="Podell S."/>
            <person name="Pinowska A."/>
            <person name="Traller J.C."/>
            <person name="Smith S.R."/>
            <person name="McClure R."/>
            <person name="Beliaev A."/>
            <person name="Bohutskyi P."/>
            <person name="Hill E.A."/>
            <person name="Rabines A."/>
            <person name="Zheng H."/>
            <person name="Allen L.Z."/>
            <person name="Kuo A."/>
            <person name="Grigoriev I.V."/>
            <person name="Allen A.E."/>
            <person name="Hazlebeck D."/>
            <person name="Allen E.E."/>
        </authorList>
    </citation>
    <scope>NUCLEOTIDE SEQUENCE</scope>
    <source>
        <strain evidence="3">Hildebrandi</strain>
    </source>
</reference>
<evidence type="ECO:0000313" key="4">
    <source>
        <dbReference type="Proteomes" id="UP000693970"/>
    </source>
</evidence>
<accession>A0A9K3LU25</accession>
<feature type="compositionally biased region" description="Polar residues" evidence="1">
    <location>
        <begin position="68"/>
        <end position="86"/>
    </location>
</feature>
<feature type="region of interest" description="Disordered" evidence="1">
    <location>
        <begin position="67"/>
        <end position="99"/>
    </location>
</feature>
<sequence>MVFFDNGSSSIPQGEPSKTTSMFWNVLAFIMVSITLLFACDNLQMKHLSRNSIHSDSFAEDVVFKPQHSPTETTAAPGLTPQSTGPDPQPVPNSPSARTNLDADKIAEEHGFNKKYPPFISITRNGDAEYYTYTPRGRPLSDDEKLELHNQWGQWRFDSQRPLLTEDFYQKYPNRDVPREEFPENAWQTNKEYLSGFLPEALALVKRAQDAILAEYRQPSTGTWEERTKMFAIQRHPENFEGLQLTDRKGKAIIPENGGWTTPKSWEALKRRMLHAIMTEDSFVFAMGGHSSSAGHGNHFQQSYTLQVQWILEAVFARIGVRHQSRNFGNGGLGTVQHGMGSASVYGPDVDVLMWDSGMTEANKGFQEIMHRQVLLGGLKVPVLWTEAVDAAKFFHNVMGIPVGCPGSGKVGIIKGQNDLTTVQNDIPFAMQYMDCSSNINAVCKEHEYDGKCWIDRPDFKPTKNQDDHPGGRAGWHPGNKHHQLKGRVLAFTFLQALREVLTLWNEATDFTLSDDQWHVSADYEEARNKIQEHLDEGECNKSFEKHGLSDLCKLPMKARTEFTPRAYASLSSIRTLMPPEMLRQVNPSENSVYEGPDVFNPSLHPPIGAVDVLSIVEAGPTFRPVLVPQYALDYYKKPVFETPPKVPVGKGVYLDTHAGDYFCDGTVDSWCDRGKDQPCLLLHHNDGRNGIKFDGFSGWIVLNLPDVRHGLIVVKVETWHPKDFIPKTNGWKSINNEVETSHRSLRRSTTPDIVKVQHNATNNERQLKKSQPEPYCDQFQLDVAIDGIITSYNVTEFDALERRGHVDRVVETFVLLNDPHYTKGEEKEVETALRISGCGRQKTFNLNHVYWA</sequence>
<keyword evidence="2" id="KW-1133">Transmembrane helix</keyword>
<evidence type="ECO:0000256" key="2">
    <source>
        <dbReference type="SAM" id="Phobius"/>
    </source>
</evidence>
<keyword evidence="2" id="KW-0472">Membrane</keyword>
<gene>
    <name evidence="3" type="ORF">IV203_030741</name>
</gene>
<keyword evidence="4" id="KW-1185">Reference proteome</keyword>
<dbReference type="EMBL" id="JAGRRH010000006">
    <property type="protein sequence ID" value="KAG7367998.1"/>
    <property type="molecule type" value="Genomic_DNA"/>
</dbReference>
<evidence type="ECO:0000313" key="3">
    <source>
        <dbReference type="EMBL" id="KAG7367998.1"/>
    </source>
</evidence>
<dbReference type="Proteomes" id="UP000693970">
    <property type="component" value="Unassembled WGS sequence"/>
</dbReference>
<keyword evidence="2" id="KW-0812">Transmembrane</keyword>
<comment type="caution">
    <text evidence="3">The sequence shown here is derived from an EMBL/GenBank/DDBJ whole genome shotgun (WGS) entry which is preliminary data.</text>
</comment>
<proteinExistence type="predicted"/>
<evidence type="ECO:0000256" key="1">
    <source>
        <dbReference type="SAM" id="MobiDB-lite"/>
    </source>
</evidence>
<feature type="transmembrane region" description="Helical" evidence="2">
    <location>
        <begin position="22"/>
        <end position="40"/>
    </location>
</feature>
<dbReference type="OrthoDB" id="40803at2759"/>
<reference evidence="3" key="2">
    <citation type="submission" date="2021-04" db="EMBL/GenBank/DDBJ databases">
        <authorList>
            <person name="Podell S."/>
        </authorList>
    </citation>
    <scope>NUCLEOTIDE SEQUENCE</scope>
    <source>
        <strain evidence="3">Hildebrandi</strain>
    </source>
</reference>
<name>A0A9K3LU25_9STRA</name>